<protein>
    <submittedName>
        <fullName evidence="2">1,2-epoxyphenylacetyl-CoA isomerase</fullName>
        <ecNumber evidence="2">5.3.3.18</ecNumber>
    </submittedName>
</protein>
<dbReference type="PANTHER" id="PTHR43459:SF1">
    <property type="entry name" value="EG:BACN32G11.4 PROTEIN"/>
    <property type="match status" value="1"/>
</dbReference>
<evidence type="ECO:0000256" key="1">
    <source>
        <dbReference type="ARBA" id="ARBA00005254"/>
    </source>
</evidence>
<proteinExistence type="inferred from homology"/>
<comment type="similarity">
    <text evidence="1">Belongs to the enoyl-CoA hydratase/isomerase family.</text>
</comment>
<dbReference type="Gene3D" id="3.90.226.10">
    <property type="entry name" value="2-enoyl-CoA Hydratase, Chain A, domain 1"/>
    <property type="match status" value="1"/>
</dbReference>
<dbReference type="InterPro" id="IPR014748">
    <property type="entry name" value="Enoyl-CoA_hydra_C"/>
</dbReference>
<dbReference type="CDD" id="cd06558">
    <property type="entry name" value="crotonase-like"/>
    <property type="match status" value="1"/>
</dbReference>
<dbReference type="KEGG" id="pbap:Pla133_15560"/>
<dbReference type="NCBIfam" id="NF006107">
    <property type="entry name" value="PRK08258.1"/>
    <property type="match status" value="1"/>
</dbReference>
<gene>
    <name evidence="2" type="primary">paaG</name>
    <name evidence="2" type="ORF">Pla133_15560</name>
</gene>
<keyword evidence="2" id="KW-0413">Isomerase</keyword>
<dbReference type="EC" id="5.3.3.18" evidence="2"/>
<dbReference type="RefSeq" id="WP_145064318.1">
    <property type="nucleotide sequence ID" value="NZ_CP036287.1"/>
</dbReference>
<name>A0A518BHM1_9BACT</name>
<evidence type="ECO:0000313" key="3">
    <source>
        <dbReference type="Proteomes" id="UP000316921"/>
    </source>
</evidence>
<dbReference type="EMBL" id="CP036287">
    <property type="protein sequence ID" value="QDU66482.1"/>
    <property type="molecule type" value="Genomic_DNA"/>
</dbReference>
<dbReference type="SUPFAM" id="SSF52096">
    <property type="entry name" value="ClpP/crotonase"/>
    <property type="match status" value="1"/>
</dbReference>
<reference evidence="2 3" key="1">
    <citation type="submission" date="2019-02" db="EMBL/GenBank/DDBJ databases">
        <title>Deep-cultivation of Planctomycetes and their phenomic and genomic characterization uncovers novel biology.</title>
        <authorList>
            <person name="Wiegand S."/>
            <person name="Jogler M."/>
            <person name="Boedeker C."/>
            <person name="Pinto D."/>
            <person name="Vollmers J."/>
            <person name="Rivas-Marin E."/>
            <person name="Kohn T."/>
            <person name="Peeters S.H."/>
            <person name="Heuer A."/>
            <person name="Rast P."/>
            <person name="Oberbeckmann S."/>
            <person name="Bunk B."/>
            <person name="Jeske O."/>
            <person name="Meyerdierks A."/>
            <person name="Storesund J.E."/>
            <person name="Kallscheuer N."/>
            <person name="Luecker S."/>
            <person name="Lage O.M."/>
            <person name="Pohl T."/>
            <person name="Merkel B.J."/>
            <person name="Hornburger P."/>
            <person name="Mueller R.-W."/>
            <person name="Bruemmer F."/>
            <person name="Labrenz M."/>
            <person name="Spormann A.M."/>
            <person name="Op den Camp H."/>
            <person name="Overmann J."/>
            <person name="Amann R."/>
            <person name="Jetten M.S.M."/>
            <person name="Mascher T."/>
            <person name="Medema M.H."/>
            <person name="Devos D.P."/>
            <person name="Kaster A.-K."/>
            <person name="Ovreas L."/>
            <person name="Rohde M."/>
            <person name="Galperin M.Y."/>
            <person name="Jogler C."/>
        </authorList>
    </citation>
    <scope>NUCLEOTIDE SEQUENCE [LARGE SCALE GENOMIC DNA]</scope>
    <source>
        <strain evidence="2 3">Pla133</strain>
    </source>
</reference>
<dbReference type="Proteomes" id="UP000316921">
    <property type="component" value="Chromosome"/>
</dbReference>
<keyword evidence="3" id="KW-1185">Reference proteome</keyword>
<organism evidence="2 3">
    <name type="scientific">Engelhardtia mirabilis</name>
    <dbReference type="NCBI Taxonomy" id="2528011"/>
    <lineage>
        <taxon>Bacteria</taxon>
        <taxon>Pseudomonadati</taxon>
        <taxon>Planctomycetota</taxon>
        <taxon>Planctomycetia</taxon>
        <taxon>Planctomycetia incertae sedis</taxon>
        <taxon>Engelhardtia</taxon>
    </lineage>
</organism>
<dbReference type="Pfam" id="PF00378">
    <property type="entry name" value="ECH_1"/>
    <property type="match status" value="1"/>
</dbReference>
<dbReference type="AlphaFoldDB" id="A0A518BHM1"/>
<evidence type="ECO:0000313" key="2">
    <source>
        <dbReference type="EMBL" id="QDU66482.1"/>
    </source>
</evidence>
<sequence>MTPKHFEFEQADGVGIVRLNRPERLNALTFDSYAELRDFFVELRTRDSVRCVILTGTGRAFCSGGDVKDIIGAMMDMPESEVFAFTRMTCDLIENMRLLEKPIVAALNGTTCGAGAVMAAASDIRIATDAAKIAFLFTKVGLSGADMGAAWLLPRIVGLGHASELLMMGDFISAERAHEIGLYNRVVREHALMTEAGRWARKLADGPTMGMAVTKRMLNQEASMTLREAMQVEGWIQAECMKHPDYREGYEAALEKRAPNFRKHGGS</sequence>
<dbReference type="InterPro" id="IPR029045">
    <property type="entry name" value="ClpP/crotonase-like_dom_sf"/>
</dbReference>
<dbReference type="InterPro" id="IPR001753">
    <property type="entry name" value="Enoyl-CoA_hydra/iso"/>
</dbReference>
<accession>A0A518BHM1</accession>
<dbReference type="PANTHER" id="PTHR43459">
    <property type="entry name" value="ENOYL-COA HYDRATASE"/>
    <property type="match status" value="1"/>
</dbReference>
<dbReference type="Gene3D" id="1.10.12.10">
    <property type="entry name" value="Lyase 2-enoyl-coa Hydratase, Chain A, domain 2"/>
    <property type="match status" value="1"/>
</dbReference>
<dbReference type="GO" id="GO:0016853">
    <property type="term" value="F:isomerase activity"/>
    <property type="evidence" value="ECO:0007669"/>
    <property type="project" value="UniProtKB-KW"/>
</dbReference>